<evidence type="ECO:0000259" key="1">
    <source>
        <dbReference type="Pfam" id="PF14024"/>
    </source>
</evidence>
<dbReference type="Proteomes" id="UP001271789">
    <property type="component" value="Unassembled WGS sequence"/>
</dbReference>
<dbReference type="InterPro" id="IPR025334">
    <property type="entry name" value="DUF4240"/>
</dbReference>
<dbReference type="RefSeq" id="WP_338100158.1">
    <property type="nucleotide sequence ID" value="NZ_JAWDKD010000021.1"/>
</dbReference>
<sequence>MVSRKDMMSEDLFWEIIDKTKGGDPQDQLDALVAELSVRPVNEILGFDYRLDKYLENSYSPDLWAAAYIICGGCDDDEFDYFRAWLISQGRETYENALEHPDSLFDVCSKMGQNEYPDNEEILYAALDSYEEATGKEDFYDVLDTFEDDFAIIEIELTWDEEDPKSLRNICPKLFDLYYENIGQ</sequence>
<proteinExistence type="predicted"/>
<keyword evidence="3" id="KW-1185">Reference proteome</keyword>
<organism evidence="2 3">
    <name type="scientific">Methanolapillus africanus</name>
    <dbReference type="NCBI Taxonomy" id="3028297"/>
    <lineage>
        <taxon>Archaea</taxon>
        <taxon>Methanobacteriati</taxon>
        <taxon>Methanobacteriota</taxon>
        <taxon>Stenosarchaea group</taxon>
        <taxon>Methanomicrobia</taxon>
        <taxon>Methanosarcinales</taxon>
        <taxon>Methanosarcinaceae</taxon>
        <taxon>Methanolapillus</taxon>
    </lineage>
</organism>
<evidence type="ECO:0000313" key="3">
    <source>
        <dbReference type="Proteomes" id="UP001271789"/>
    </source>
</evidence>
<dbReference type="EMBL" id="JAWDKD010000021">
    <property type="protein sequence ID" value="MDV0447720.1"/>
    <property type="molecule type" value="Genomic_DNA"/>
</dbReference>
<dbReference type="AlphaFoldDB" id="A0AAE4MJG6"/>
<dbReference type="Pfam" id="PF14024">
    <property type="entry name" value="DUF4240"/>
    <property type="match status" value="1"/>
</dbReference>
<reference evidence="2" key="1">
    <citation type="submission" date="2023-06" db="EMBL/GenBank/DDBJ databases">
        <title>Genome sequence of Methanosarcinaceae archaeon Ag5.</title>
        <authorList>
            <person name="Protasov E."/>
            <person name="Platt K."/>
            <person name="Poehlein A."/>
            <person name="Daniel R."/>
            <person name="Brune A."/>
        </authorList>
    </citation>
    <scope>NUCLEOTIDE SEQUENCE</scope>
    <source>
        <strain evidence="2">Ag5</strain>
    </source>
</reference>
<feature type="domain" description="DUF4240" evidence="1">
    <location>
        <begin position="8"/>
        <end position="132"/>
    </location>
</feature>
<protein>
    <recommendedName>
        <fullName evidence="1">DUF4240 domain-containing protein</fullName>
    </recommendedName>
</protein>
<evidence type="ECO:0000313" key="2">
    <source>
        <dbReference type="EMBL" id="MDV0447720.1"/>
    </source>
</evidence>
<comment type="caution">
    <text evidence="2">The sequence shown here is derived from an EMBL/GenBank/DDBJ whole genome shotgun (WGS) entry which is preliminary data.</text>
</comment>
<gene>
    <name evidence="2" type="ORF">MsAg5_16320</name>
</gene>
<name>A0AAE4MJG6_9EURY</name>
<accession>A0AAE4MJG6</accession>